<name>A0AAD2H1K1_9AGAR</name>
<evidence type="ECO:0000313" key="2">
    <source>
        <dbReference type="EMBL" id="CAK5265982.1"/>
    </source>
</evidence>
<keyword evidence="3" id="KW-1185">Reference proteome</keyword>
<evidence type="ECO:0000256" key="1">
    <source>
        <dbReference type="SAM" id="MobiDB-lite"/>
    </source>
</evidence>
<dbReference type="AlphaFoldDB" id="A0AAD2H1K1"/>
<feature type="non-terminal residue" evidence="2">
    <location>
        <position position="1"/>
    </location>
</feature>
<sequence length="224" mass="24847">FERLKVQLGFRLVRVLGALLEERGHDTDTRTAENQVTSSLSRCSLCPLLLVETDRCAEPGLVVEDTQQFRRFRQILPDPEDHDALDQGNQAVHVGVCCSSARTPQGAEDMEMGIEVSRVPCEGVVVYPMIVNQPQGVDRWLEVDSVRQVLAETVTQVSRVTILPIGLPDRVRPINGEGGMPDEEQRNAGRRRVPGPIGNRTDHPASSKDKIVLGPIRPRSNQLF</sequence>
<dbReference type="Proteomes" id="UP001295794">
    <property type="component" value="Unassembled WGS sequence"/>
</dbReference>
<proteinExistence type="predicted"/>
<reference evidence="2" key="1">
    <citation type="submission" date="2023-11" db="EMBL/GenBank/DDBJ databases">
        <authorList>
            <person name="De Vega J J."/>
            <person name="De Vega J J."/>
        </authorList>
    </citation>
    <scope>NUCLEOTIDE SEQUENCE</scope>
</reference>
<comment type="caution">
    <text evidence="2">The sequence shown here is derived from an EMBL/GenBank/DDBJ whole genome shotgun (WGS) entry which is preliminary data.</text>
</comment>
<dbReference type="EMBL" id="CAVNYO010000105">
    <property type="protein sequence ID" value="CAK5265982.1"/>
    <property type="molecule type" value="Genomic_DNA"/>
</dbReference>
<feature type="region of interest" description="Disordered" evidence="1">
    <location>
        <begin position="170"/>
        <end position="224"/>
    </location>
</feature>
<evidence type="ECO:0000313" key="3">
    <source>
        <dbReference type="Proteomes" id="UP001295794"/>
    </source>
</evidence>
<feature type="compositionally biased region" description="Basic and acidic residues" evidence="1">
    <location>
        <begin position="200"/>
        <end position="211"/>
    </location>
</feature>
<organism evidence="2 3">
    <name type="scientific">Mycena citricolor</name>
    <dbReference type="NCBI Taxonomy" id="2018698"/>
    <lineage>
        <taxon>Eukaryota</taxon>
        <taxon>Fungi</taxon>
        <taxon>Dikarya</taxon>
        <taxon>Basidiomycota</taxon>
        <taxon>Agaricomycotina</taxon>
        <taxon>Agaricomycetes</taxon>
        <taxon>Agaricomycetidae</taxon>
        <taxon>Agaricales</taxon>
        <taxon>Marasmiineae</taxon>
        <taxon>Mycenaceae</taxon>
        <taxon>Mycena</taxon>
    </lineage>
</organism>
<accession>A0AAD2H1K1</accession>
<protein>
    <submittedName>
        <fullName evidence="2">Uncharacterized protein</fullName>
    </submittedName>
</protein>
<gene>
    <name evidence="2" type="ORF">MYCIT1_LOCUS7408</name>
</gene>